<keyword evidence="5" id="KW-1185">Reference proteome</keyword>
<feature type="non-terminal residue" evidence="4">
    <location>
        <position position="1"/>
    </location>
</feature>
<feature type="domain" description="B30.2/SPRY" evidence="2">
    <location>
        <begin position="1"/>
        <end position="157"/>
    </location>
</feature>
<dbReference type="AlphaFoldDB" id="A0A0L7LV29"/>
<dbReference type="PANTHER" id="PTHR12864">
    <property type="entry name" value="RAN BINDING PROTEIN 9-RELATED"/>
    <property type="match status" value="1"/>
</dbReference>
<dbReference type="PROSITE" id="PS50188">
    <property type="entry name" value="B302_SPRY"/>
    <property type="match status" value="1"/>
</dbReference>
<sequence>HGKTHKDAASVRATHPIPAACGLYYFEVRIVSKGRDGYMGIGLSAHGVNMNRLPGWDKHSYGYHGDDGHSFCSSGTGQPYGPTFTTGDVIGCGVNLVDNTCFYTKNGHHLGIAFRGLPTPGEVVDANFGQQPFVFDIEDMLRELRARTRVAIDEFPLPDEQGQWQQVSKLVMSGRIGEAVELTRRQWPGLLERDQELLFLLKCRQFVCAEGACGNGVATSVIAHTSHTHAHNGDTHDAHETHETHETHTNDADGCSSRASVERMLAFGRDLYAMSQKLQQELCHKILLAYSNPWDSPVGWQLEPVQRESVCEALNSAILGFYKNFYHENNLLFIPKHDNKEP</sequence>
<organism evidence="4 5">
    <name type="scientific">Operophtera brumata</name>
    <name type="common">Winter moth</name>
    <name type="synonym">Phalaena brumata</name>
    <dbReference type="NCBI Taxonomy" id="104452"/>
    <lineage>
        <taxon>Eukaryota</taxon>
        <taxon>Metazoa</taxon>
        <taxon>Ecdysozoa</taxon>
        <taxon>Arthropoda</taxon>
        <taxon>Hexapoda</taxon>
        <taxon>Insecta</taxon>
        <taxon>Pterygota</taxon>
        <taxon>Neoptera</taxon>
        <taxon>Endopterygota</taxon>
        <taxon>Lepidoptera</taxon>
        <taxon>Glossata</taxon>
        <taxon>Ditrysia</taxon>
        <taxon>Geometroidea</taxon>
        <taxon>Geometridae</taxon>
        <taxon>Larentiinae</taxon>
        <taxon>Operophtera</taxon>
    </lineage>
</organism>
<feature type="domain" description="CTLH" evidence="3">
    <location>
        <begin position="165"/>
        <end position="207"/>
    </location>
</feature>
<feature type="non-terminal residue" evidence="4">
    <location>
        <position position="342"/>
    </location>
</feature>
<feature type="compositionally biased region" description="Basic and acidic residues" evidence="1">
    <location>
        <begin position="231"/>
        <end position="251"/>
    </location>
</feature>
<dbReference type="InterPro" id="IPR013320">
    <property type="entry name" value="ConA-like_dom_sf"/>
</dbReference>
<dbReference type="InterPro" id="IPR050618">
    <property type="entry name" value="Ubq-SigPath_Reg"/>
</dbReference>
<dbReference type="CDD" id="cd12909">
    <property type="entry name" value="SPRY_RanBP9_10"/>
    <property type="match status" value="1"/>
</dbReference>
<dbReference type="Pfam" id="PF00622">
    <property type="entry name" value="SPRY"/>
    <property type="match status" value="1"/>
</dbReference>
<dbReference type="InterPro" id="IPR003877">
    <property type="entry name" value="SPRY_dom"/>
</dbReference>
<dbReference type="PROSITE" id="PS50897">
    <property type="entry name" value="CTLH"/>
    <property type="match status" value="1"/>
</dbReference>
<dbReference type="SUPFAM" id="SSF49899">
    <property type="entry name" value="Concanavalin A-like lectins/glucanases"/>
    <property type="match status" value="1"/>
</dbReference>
<comment type="caution">
    <text evidence="4">The sequence shown here is derived from an EMBL/GenBank/DDBJ whole genome shotgun (WGS) entry which is preliminary data.</text>
</comment>
<dbReference type="SMART" id="SM00757">
    <property type="entry name" value="CRA"/>
    <property type="match status" value="1"/>
</dbReference>
<evidence type="ECO:0000256" key="1">
    <source>
        <dbReference type="SAM" id="MobiDB-lite"/>
    </source>
</evidence>
<dbReference type="InterPro" id="IPR043136">
    <property type="entry name" value="B30.2/SPRY_sf"/>
</dbReference>
<dbReference type="Pfam" id="PF10607">
    <property type="entry name" value="CTLH"/>
    <property type="match status" value="1"/>
</dbReference>
<gene>
    <name evidence="4" type="ORF">OBRU01_00630</name>
</gene>
<evidence type="ECO:0000259" key="3">
    <source>
        <dbReference type="PROSITE" id="PS50897"/>
    </source>
</evidence>
<evidence type="ECO:0000259" key="2">
    <source>
        <dbReference type="PROSITE" id="PS50188"/>
    </source>
</evidence>
<dbReference type="SMART" id="SM00449">
    <property type="entry name" value="SPRY"/>
    <property type="match status" value="1"/>
</dbReference>
<dbReference type="InterPro" id="IPR035782">
    <property type="entry name" value="SPRY_RanBP9/10"/>
</dbReference>
<dbReference type="InterPro" id="IPR024964">
    <property type="entry name" value="CTLH/CRA"/>
</dbReference>
<evidence type="ECO:0000313" key="4">
    <source>
        <dbReference type="EMBL" id="KOB79307.1"/>
    </source>
</evidence>
<dbReference type="Proteomes" id="UP000037510">
    <property type="component" value="Unassembled WGS sequence"/>
</dbReference>
<accession>A0A0L7LV29</accession>
<protein>
    <submittedName>
        <fullName evidence="4">Ran-binding protein M</fullName>
    </submittedName>
</protein>
<dbReference type="InterPro" id="IPR013144">
    <property type="entry name" value="CRA_dom"/>
</dbReference>
<dbReference type="STRING" id="104452.A0A0L7LV29"/>
<dbReference type="EMBL" id="JTDY01000030">
    <property type="protein sequence ID" value="KOB79307.1"/>
    <property type="molecule type" value="Genomic_DNA"/>
</dbReference>
<feature type="region of interest" description="Disordered" evidence="1">
    <location>
        <begin position="228"/>
        <end position="255"/>
    </location>
</feature>
<evidence type="ECO:0000313" key="5">
    <source>
        <dbReference type="Proteomes" id="UP000037510"/>
    </source>
</evidence>
<dbReference type="InterPro" id="IPR006595">
    <property type="entry name" value="CTLH_C"/>
</dbReference>
<dbReference type="Gene3D" id="2.60.120.920">
    <property type="match status" value="1"/>
</dbReference>
<name>A0A0L7LV29_OPEBR</name>
<reference evidence="4 5" key="1">
    <citation type="journal article" date="2015" name="Genome Biol. Evol.">
        <title>The genome of winter moth (Operophtera brumata) provides a genomic perspective on sexual dimorphism and phenology.</title>
        <authorList>
            <person name="Derks M.F."/>
            <person name="Smit S."/>
            <person name="Salis L."/>
            <person name="Schijlen E."/>
            <person name="Bossers A."/>
            <person name="Mateman C."/>
            <person name="Pijl A.S."/>
            <person name="de Ridder D."/>
            <person name="Groenen M.A."/>
            <person name="Visser M.E."/>
            <person name="Megens H.J."/>
        </authorList>
    </citation>
    <scope>NUCLEOTIDE SEQUENCE [LARGE SCALE GENOMIC DNA]</scope>
    <source>
        <strain evidence="4">WM2013NL</strain>
        <tissue evidence="4">Head and thorax</tissue>
    </source>
</reference>
<proteinExistence type="predicted"/>
<dbReference type="InterPro" id="IPR001870">
    <property type="entry name" value="B30.2/SPRY"/>
</dbReference>